<dbReference type="Gene3D" id="2.60.120.260">
    <property type="entry name" value="Galactose-binding domain-like"/>
    <property type="match status" value="1"/>
</dbReference>
<keyword evidence="2" id="KW-0472">Membrane</keyword>
<reference evidence="3 4" key="1">
    <citation type="submission" date="2019-01" db="EMBL/GenBank/DDBJ databases">
        <title>Draft genome sequences of three monokaryotic isolates of the white-rot basidiomycete fungus Dichomitus squalens.</title>
        <authorList>
            <consortium name="DOE Joint Genome Institute"/>
            <person name="Lopez S.C."/>
            <person name="Andreopoulos B."/>
            <person name="Pangilinan J."/>
            <person name="Lipzen A."/>
            <person name="Riley R."/>
            <person name="Ahrendt S."/>
            <person name="Ng V."/>
            <person name="Barry K."/>
            <person name="Daum C."/>
            <person name="Grigoriev I.V."/>
            <person name="Hilden K.S."/>
            <person name="Makela M.R."/>
            <person name="de Vries R.P."/>
        </authorList>
    </citation>
    <scope>NUCLEOTIDE SEQUENCE [LARGE SCALE GENOMIC DNA]</scope>
    <source>
        <strain evidence="3 4">CBS 464.89</strain>
    </source>
</reference>
<gene>
    <name evidence="3" type="ORF">BD310DRAFT_931251</name>
</gene>
<feature type="compositionally biased region" description="Polar residues" evidence="1">
    <location>
        <begin position="138"/>
        <end position="166"/>
    </location>
</feature>
<feature type="region of interest" description="Disordered" evidence="1">
    <location>
        <begin position="300"/>
        <end position="356"/>
    </location>
</feature>
<evidence type="ECO:0000256" key="2">
    <source>
        <dbReference type="SAM" id="Phobius"/>
    </source>
</evidence>
<evidence type="ECO:0000313" key="4">
    <source>
        <dbReference type="Proteomes" id="UP000292082"/>
    </source>
</evidence>
<dbReference type="Proteomes" id="UP000292082">
    <property type="component" value="Unassembled WGS sequence"/>
</dbReference>
<keyword evidence="4" id="KW-1185">Reference proteome</keyword>
<dbReference type="EMBL" id="ML145150">
    <property type="protein sequence ID" value="TBU56486.1"/>
    <property type="molecule type" value="Genomic_DNA"/>
</dbReference>
<feature type="compositionally biased region" description="Basic and acidic residues" evidence="1">
    <location>
        <begin position="300"/>
        <end position="312"/>
    </location>
</feature>
<sequence length="356" mass="38237">MNFAVDDADPSISYSPNGWDVQSANDPDLDKFFQETYHVAAQDGATMVFQFIGSAFALYGSKGPQHAQFKLQYDNIVVPLDASASTTAFQQELFSHSFASDGNATQHTVKVTAILNGMNNWLDIDYITFTNGNGTTSSIQTATTNPPWLSGSSQPTQTGTANSTGPNGFPVPSSASSHSSQSKVSTILAIVFGSLIGVAILAGLAWLLIRRIYAQRRARERAFRYGQSSVNPSSTAGYYAASAKSGVPTTTTRPLSPPTSTMREYQSPMGAYTLVEHGEGSLASGQGHAPVELRNMSLDHREREQERERERGPGTGSTTPSTSRPLLSQSPIAWTTRKIGGHKGDADSLRTDFLQV</sequence>
<dbReference type="AlphaFoldDB" id="A0A4Q9NUA6"/>
<keyword evidence="2" id="KW-1133">Transmembrane helix</keyword>
<keyword evidence="2" id="KW-0812">Transmembrane</keyword>
<evidence type="ECO:0000256" key="1">
    <source>
        <dbReference type="SAM" id="MobiDB-lite"/>
    </source>
</evidence>
<name>A0A4Q9NUA6_9APHY</name>
<protein>
    <submittedName>
        <fullName evidence="3">Uncharacterized protein</fullName>
    </submittedName>
</protein>
<proteinExistence type="predicted"/>
<feature type="transmembrane region" description="Helical" evidence="2">
    <location>
        <begin position="187"/>
        <end position="209"/>
    </location>
</feature>
<evidence type="ECO:0000313" key="3">
    <source>
        <dbReference type="EMBL" id="TBU56486.1"/>
    </source>
</evidence>
<dbReference type="STRING" id="114155.A0A4Q9NUA6"/>
<organism evidence="3 4">
    <name type="scientific">Dichomitus squalens</name>
    <dbReference type="NCBI Taxonomy" id="114155"/>
    <lineage>
        <taxon>Eukaryota</taxon>
        <taxon>Fungi</taxon>
        <taxon>Dikarya</taxon>
        <taxon>Basidiomycota</taxon>
        <taxon>Agaricomycotina</taxon>
        <taxon>Agaricomycetes</taxon>
        <taxon>Polyporales</taxon>
        <taxon>Polyporaceae</taxon>
        <taxon>Dichomitus</taxon>
    </lineage>
</organism>
<feature type="compositionally biased region" description="Low complexity" evidence="1">
    <location>
        <begin position="316"/>
        <end position="331"/>
    </location>
</feature>
<feature type="region of interest" description="Disordered" evidence="1">
    <location>
        <begin position="138"/>
        <end position="178"/>
    </location>
</feature>
<accession>A0A4Q9NUA6</accession>